<dbReference type="GO" id="GO:0005730">
    <property type="term" value="C:nucleolus"/>
    <property type="evidence" value="ECO:0007669"/>
    <property type="project" value="TreeGrafter"/>
</dbReference>
<dbReference type="FunFam" id="4.10.60.10:FF:000091">
    <property type="entry name" value="Zinc finger CCHC-type-containing 9"/>
    <property type="match status" value="1"/>
</dbReference>
<keyword evidence="1" id="KW-0479">Metal-binding</keyword>
<dbReference type="InterPro" id="IPR001878">
    <property type="entry name" value="Znf_CCHC"/>
</dbReference>
<evidence type="ECO:0000256" key="5">
    <source>
        <dbReference type="PROSITE-ProRule" id="PRU00047"/>
    </source>
</evidence>
<reference evidence="8 9" key="1">
    <citation type="submission" date="2016-07" db="EMBL/GenBank/DDBJ databases">
        <title>Pervasive Adenine N6-methylation of Active Genes in Fungi.</title>
        <authorList>
            <consortium name="DOE Joint Genome Institute"/>
            <person name="Mondo S.J."/>
            <person name="Dannebaum R.O."/>
            <person name="Kuo R.C."/>
            <person name="Labutti K."/>
            <person name="Haridas S."/>
            <person name="Kuo A."/>
            <person name="Salamov A."/>
            <person name="Ahrendt S.R."/>
            <person name="Lipzen A."/>
            <person name="Sullivan W."/>
            <person name="Andreopoulos W.B."/>
            <person name="Clum A."/>
            <person name="Lindquist E."/>
            <person name="Daum C."/>
            <person name="Ramamoorthy G.K."/>
            <person name="Gryganskyi A."/>
            <person name="Culley D."/>
            <person name="Magnuson J.K."/>
            <person name="James T.Y."/>
            <person name="O'Malley M.A."/>
            <person name="Stajich J.E."/>
            <person name="Spatafora J.W."/>
            <person name="Visel A."/>
            <person name="Grigoriev I.V."/>
        </authorList>
    </citation>
    <scope>NUCLEOTIDE SEQUENCE [LARGE SCALE GENOMIC DNA]</scope>
    <source>
        <strain evidence="8 9">NRRL 3116</strain>
    </source>
</reference>
<evidence type="ECO:0000313" key="8">
    <source>
        <dbReference type="EMBL" id="ORZ10630.1"/>
    </source>
</evidence>
<dbReference type="GO" id="GO:0003676">
    <property type="term" value="F:nucleic acid binding"/>
    <property type="evidence" value="ECO:0007669"/>
    <property type="project" value="InterPro"/>
</dbReference>
<feature type="region of interest" description="Disordered" evidence="6">
    <location>
        <begin position="1"/>
        <end position="163"/>
    </location>
</feature>
<accession>A0A1Y2GIG2</accession>
<evidence type="ECO:0000256" key="2">
    <source>
        <dbReference type="ARBA" id="ARBA00022737"/>
    </source>
</evidence>
<dbReference type="AlphaFoldDB" id="A0A1Y2GIG2"/>
<dbReference type="PANTHER" id="PTHR46242:SF1">
    <property type="entry name" value="ZINC FINGER CCHC DOMAIN-CONTAINING PROTEIN 9"/>
    <property type="match status" value="1"/>
</dbReference>
<dbReference type="SUPFAM" id="SSF57756">
    <property type="entry name" value="Retrovirus zinc finger-like domains"/>
    <property type="match status" value="2"/>
</dbReference>
<feature type="domain" description="CCHC-type" evidence="7">
    <location>
        <begin position="172"/>
        <end position="187"/>
    </location>
</feature>
<dbReference type="EMBL" id="MCFF01000030">
    <property type="protein sequence ID" value="ORZ10630.1"/>
    <property type="molecule type" value="Genomic_DNA"/>
</dbReference>
<dbReference type="InterPro" id="IPR042246">
    <property type="entry name" value="ZCCHC9"/>
</dbReference>
<feature type="compositionally biased region" description="Basic and acidic residues" evidence="6">
    <location>
        <begin position="91"/>
        <end position="107"/>
    </location>
</feature>
<dbReference type="InterPro" id="IPR036875">
    <property type="entry name" value="Znf_CCHC_sf"/>
</dbReference>
<dbReference type="PROSITE" id="PS50158">
    <property type="entry name" value="ZF_CCHC"/>
    <property type="match status" value="4"/>
</dbReference>
<evidence type="ECO:0000256" key="1">
    <source>
        <dbReference type="ARBA" id="ARBA00022723"/>
    </source>
</evidence>
<keyword evidence="4" id="KW-0862">Zinc</keyword>
<feature type="compositionally biased region" description="Basic and acidic residues" evidence="6">
    <location>
        <begin position="135"/>
        <end position="147"/>
    </location>
</feature>
<dbReference type="PANTHER" id="PTHR46242">
    <property type="entry name" value="ZINC FINGER CCHC DOMAIN-CONTAINING PROTEIN 9 ZCCHC9"/>
    <property type="match status" value="1"/>
</dbReference>
<evidence type="ECO:0000259" key="7">
    <source>
        <dbReference type="PROSITE" id="PS50158"/>
    </source>
</evidence>
<sequence length="327" mass="36413">MTRYTKLERKRHVDASESFTVTPLMPSKVVKSTDNPTQQPQQQQQQQQQQKPQVSNEKPSGSSSSSSSSSSEKAKETKAEGNKTNSKKRKAETEPETKAETKTETKAETAALEVEPSNENEKKKKQKKNSKNKKGKDNTGKDAKSESNMDNSTRSERRRLRRQKEKANASICFACRKTGHSAKNCKETTGEVGMCYSCGSLEHTTKDCRKLSKDGNKFKFATCFVCKEQGHLAGKCPKNEKGLYPNGGSCRFCGKVDHLAKDCKLTKEEVGTLTVGKIDLVQGADDDDFHIFVDEKRKLTEEQKAIKKIIKTNSQSNAKAVKKVVSF</sequence>
<evidence type="ECO:0000256" key="6">
    <source>
        <dbReference type="SAM" id="MobiDB-lite"/>
    </source>
</evidence>
<protein>
    <recommendedName>
        <fullName evidence="7">CCHC-type domain-containing protein</fullName>
    </recommendedName>
</protein>
<dbReference type="GO" id="GO:0008270">
    <property type="term" value="F:zinc ion binding"/>
    <property type="evidence" value="ECO:0007669"/>
    <property type="project" value="UniProtKB-KW"/>
</dbReference>
<feature type="compositionally biased region" description="Low complexity" evidence="6">
    <location>
        <begin position="38"/>
        <end position="53"/>
    </location>
</feature>
<feature type="compositionally biased region" description="Basic residues" evidence="6">
    <location>
        <begin position="123"/>
        <end position="134"/>
    </location>
</feature>
<feature type="domain" description="CCHC-type" evidence="7">
    <location>
        <begin position="195"/>
        <end position="210"/>
    </location>
</feature>
<evidence type="ECO:0000313" key="9">
    <source>
        <dbReference type="Proteomes" id="UP000193648"/>
    </source>
</evidence>
<name>A0A1Y2GIG2_9FUNG</name>
<keyword evidence="3 5" id="KW-0863">Zinc-finger</keyword>
<feature type="compositionally biased region" description="Low complexity" evidence="6">
    <location>
        <begin position="60"/>
        <end position="71"/>
    </location>
</feature>
<dbReference type="Gene3D" id="4.10.60.10">
    <property type="entry name" value="Zinc finger, CCHC-type"/>
    <property type="match status" value="2"/>
</dbReference>
<feature type="compositionally biased region" description="Basic and acidic residues" evidence="6">
    <location>
        <begin position="1"/>
        <end position="15"/>
    </location>
</feature>
<dbReference type="SMART" id="SM00343">
    <property type="entry name" value="ZnF_C2HC"/>
    <property type="match status" value="4"/>
</dbReference>
<feature type="domain" description="CCHC-type" evidence="7">
    <location>
        <begin position="223"/>
        <end position="238"/>
    </location>
</feature>
<dbReference type="Pfam" id="PF00098">
    <property type="entry name" value="zf-CCHC"/>
    <property type="match status" value="2"/>
</dbReference>
<dbReference type="RefSeq" id="XP_021879351.1">
    <property type="nucleotide sequence ID" value="XM_022027950.1"/>
</dbReference>
<evidence type="ECO:0000256" key="3">
    <source>
        <dbReference type="ARBA" id="ARBA00022771"/>
    </source>
</evidence>
<feature type="compositionally biased region" description="Basic and acidic residues" evidence="6">
    <location>
        <begin position="72"/>
        <end position="81"/>
    </location>
</feature>
<dbReference type="OrthoDB" id="3863715at2759"/>
<evidence type="ECO:0000256" key="4">
    <source>
        <dbReference type="ARBA" id="ARBA00022833"/>
    </source>
</evidence>
<comment type="caution">
    <text evidence="8">The sequence shown here is derived from an EMBL/GenBank/DDBJ whole genome shotgun (WGS) entry which is preliminary data.</text>
</comment>
<dbReference type="STRING" id="64571.A0A1Y2GIG2"/>
<gene>
    <name evidence="8" type="ORF">BCR41DRAFT_387962</name>
</gene>
<proteinExistence type="predicted"/>
<dbReference type="InParanoid" id="A0A1Y2GIG2"/>
<keyword evidence="9" id="KW-1185">Reference proteome</keyword>
<feature type="domain" description="CCHC-type" evidence="7">
    <location>
        <begin position="250"/>
        <end position="264"/>
    </location>
</feature>
<dbReference type="GeneID" id="33569793"/>
<organism evidence="8 9">
    <name type="scientific">Lobosporangium transversale</name>
    <dbReference type="NCBI Taxonomy" id="64571"/>
    <lineage>
        <taxon>Eukaryota</taxon>
        <taxon>Fungi</taxon>
        <taxon>Fungi incertae sedis</taxon>
        <taxon>Mucoromycota</taxon>
        <taxon>Mortierellomycotina</taxon>
        <taxon>Mortierellomycetes</taxon>
        <taxon>Mortierellales</taxon>
        <taxon>Mortierellaceae</taxon>
        <taxon>Lobosporangium</taxon>
    </lineage>
</organism>
<keyword evidence="2" id="KW-0677">Repeat</keyword>
<dbReference type="Proteomes" id="UP000193648">
    <property type="component" value="Unassembled WGS sequence"/>
</dbReference>